<keyword evidence="2" id="KW-1185">Reference proteome</keyword>
<evidence type="ECO:0000313" key="1">
    <source>
        <dbReference type="EMBL" id="GFS99111.1"/>
    </source>
</evidence>
<gene>
    <name evidence="1" type="ORF">NPIL_1281</name>
</gene>
<accession>A0A8X6N7R7</accession>
<evidence type="ECO:0000313" key="2">
    <source>
        <dbReference type="Proteomes" id="UP000887013"/>
    </source>
</evidence>
<proteinExistence type="predicted"/>
<comment type="caution">
    <text evidence="1">The sequence shown here is derived from an EMBL/GenBank/DDBJ whole genome shotgun (WGS) entry which is preliminary data.</text>
</comment>
<dbReference type="Proteomes" id="UP000887013">
    <property type="component" value="Unassembled WGS sequence"/>
</dbReference>
<protein>
    <submittedName>
        <fullName evidence="1">Uncharacterized protein</fullName>
    </submittedName>
</protein>
<dbReference type="EMBL" id="BMAW01055059">
    <property type="protein sequence ID" value="GFS99111.1"/>
    <property type="molecule type" value="Genomic_DNA"/>
</dbReference>
<organism evidence="1 2">
    <name type="scientific">Nephila pilipes</name>
    <name type="common">Giant wood spider</name>
    <name type="synonym">Nephila maculata</name>
    <dbReference type="NCBI Taxonomy" id="299642"/>
    <lineage>
        <taxon>Eukaryota</taxon>
        <taxon>Metazoa</taxon>
        <taxon>Ecdysozoa</taxon>
        <taxon>Arthropoda</taxon>
        <taxon>Chelicerata</taxon>
        <taxon>Arachnida</taxon>
        <taxon>Araneae</taxon>
        <taxon>Araneomorphae</taxon>
        <taxon>Entelegynae</taxon>
        <taxon>Araneoidea</taxon>
        <taxon>Nephilidae</taxon>
        <taxon>Nephila</taxon>
    </lineage>
</organism>
<dbReference type="AlphaFoldDB" id="A0A8X6N7R7"/>
<reference evidence="1" key="1">
    <citation type="submission" date="2020-08" db="EMBL/GenBank/DDBJ databases">
        <title>Multicomponent nature underlies the extraordinary mechanical properties of spider dragline silk.</title>
        <authorList>
            <person name="Kono N."/>
            <person name="Nakamura H."/>
            <person name="Mori M."/>
            <person name="Yoshida Y."/>
            <person name="Ohtoshi R."/>
            <person name="Malay A.D."/>
            <person name="Moran D.A.P."/>
            <person name="Tomita M."/>
            <person name="Numata K."/>
            <person name="Arakawa K."/>
        </authorList>
    </citation>
    <scope>NUCLEOTIDE SEQUENCE</scope>
</reference>
<sequence>MAAEEQRKIKDRVASPWSRHKLRKENRRCRVSSCIYTKGPSPEYPGRQGYATPQISVTLSQSCWQYPRVTRYARTCLRHRAT</sequence>
<name>A0A8X6N7R7_NEPPI</name>